<sequence>MLFQFYFFTLYPGYFYYDISFSVLFGRELNQISFNSIVFYEMTEFHKRFIGERRLRRYAKAEAEKDNVKFHLFHEKGTSTKRRKSNKPGQIVENKRRKKNIALNDQHDQSDKSFEEMSMTEFVSRINSTK</sequence>
<protein>
    <submittedName>
        <fullName evidence="3">Uncharacterized protein LOC112458622</fullName>
    </submittedName>
</protein>
<evidence type="ECO:0000313" key="3">
    <source>
        <dbReference type="RefSeq" id="XP_024878126.1"/>
    </source>
</evidence>
<feature type="compositionally biased region" description="Basic and acidic residues" evidence="1">
    <location>
        <begin position="105"/>
        <end position="115"/>
    </location>
</feature>
<evidence type="ECO:0000313" key="2">
    <source>
        <dbReference type="Proteomes" id="UP000504618"/>
    </source>
</evidence>
<dbReference type="AlphaFoldDB" id="A0A6J1Q9V1"/>
<proteinExistence type="predicted"/>
<accession>A0A6J1Q9V1</accession>
<name>A0A6J1Q9V1_9HYME</name>
<evidence type="ECO:0000256" key="1">
    <source>
        <dbReference type="SAM" id="MobiDB-lite"/>
    </source>
</evidence>
<gene>
    <name evidence="3" type="primary">LOC112458622</name>
</gene>
<dbReference type="RefSeq" id="XP_024878126.1">
    <property type="nucleotide sequence ID" value="XM_025022358.1"/>
</dbReference>
<organism evidence="2 3">
    <name type="scientific">Temnothorax curvispinosus</name>
    <dbReference type="NCBI Taxonomy" id="300111"/>
    <lineage>
        <taxon>Eukaryota</taxon>
        <taxon>Metazoa</taxon>
        <taxon>Ecdysozoa</taxon>
        <taxon>Arthropoda</taxon>
        <taxon>Hexapoda</taxon>
        <taxon>Insecta</taxon>
        <taxon>Pterygota</taxon>
        <taxon>Neoptera</taxon>
        <taxon>Endopterygota</taxon>
        <taxon>Hymenoptera</taxon>
        <taxon>Apocrita</taxon>
        <taxon>Aculeata</taxon>
        <taxon>Formicoidea</taxon>
        <taxon>Formicidae</taxon>
        <taxon>Myrmicinae</taxon>
        <taxon>Temnothorax</taxon>
    </lineage>
</organism>
<keyword evidence="2" id="KW-1185">Reference proteome</keyword>
<dbReference type="GeneID" id="112458622"/>
<feature type="region of interest" description="Disordered" evidence="1">
    <location>
        <begin position="75"/>
        <end position="115"/>
    </location>
</feature>
<reference evidence="3" key="1">
    <citation type="submission" date="2025-08" db="UniProtKB">
        <authorList>
            <consortium name="RefSeq"/>
        </authorList>
    </citation>
    <scope>IDENTIFICATION</scope>
    <source>
        <tissue evidence="3">Whole body</tissue>
    </source>
</reference>
<dbReference type="Proteomes" id="UP000504618">
    <property type="component" value="Unplaced"/>
</dbReference>